<evidence type="ECO:0000313" key="3">
    <source>
        <dbReference type="Proteomes" id="UP000807716"/>
    </source>
</evidence>
<protein>
    <submittedName>
        <fullName evidence="2">Uncharacterized protein</fullName>
    </submittedName>
</protein>
<feature type="non-terminal residue" evidence="2">
    <location>
        <position position="1"/>
    </location>
</feature>
<dbReference type="Proteomes" id="UP000807716">
    <property type="component" value="Unassembled WGS sequence"/>
</dbReference>
<dbReference type="AlphaFoldDB" id="A0A9P6PGR2"/>
<organism evidence="2 3">
    <name type="scientific">Actinomortierella ambigua</name>
    <dbReference type="NCBI Taxonomy" id="1343610"/>
    <lineage>
        <taxon>Eukaryota</taxon>
        <taxon>Fungi</taxon>
        <taxon>Fungi incertae sedis</taxon>
        <taxon>Mucoromycota</taxon>
        <taxon>Mortierellomycotina</taxon>
        <taxon>Mortierellomycetes</taxon>
        <taxon>Mortierellales</taxon>
        <taxon>Mortierellaceae</taxon>
        <taxon>Actinomortierella</taxon>
    </lineage>
</organism>
<gene>
    <name evidence="2" type="ORF">DFQ27_003114</name>
</gene>
<proteinExistence type="predicted"/>
<keyword evidence="3" id="KW-1185">Reference proteome</keyword>
<dbReference type="EMBL" id="JAAAJB010002241">
    <property type="protein sequence ID" value="KAG0245907.1"/>
    <property type="molecule type" value="Genomic_DNA"/>
</dbReference>
<feature type="region of interest" description="Disordered" evidence="1">
    <location>
        <begin position="16"/>
        <end position="52"/>
    </location>
</feature>
<sequence>DPIGYVPQQAVPRTQGAAIPCGGGHADGVAQQAQSSAQDTQGRCHGAKQELP</sequence>
<comment type="caution">
    <text evidence="2">The sequence shown here is derived from an EMBL/GenBank/DDBJ whole genome shotgun (WGS) entry which is preliminary data.</text>
</comment>
<evidence type="ECO:0000256" key="1">
    <source>
        <dbReference type="SAM" id="MobiDB-lite"/>
    </source>
</evidence>
<reference evidence="2" key="1">
    <citation type="journal article" date="2020" name="Fungal Divers.">
        <title>Resolving the Mortierellaceae phylogeny through synthesis of multi-gene phylogenetics and phylogenomics.</title>
        <authorList>
            <person name="Vandepol N."/>
            <person name="Liber J."/>
            <person name="Desiro A."/>
            <person name="Na H."/>
            <person name="Kennedy M."/>
            <person name="Barry K."/>
            <person name="Grigoriev I.V."/>
            <person name="Miller A.N."/>
            <person name="O'Donnell K."/>
            <person name="Stajich J.E."/>
            <person name="Bonito G."/>
        </authorList>
    </citation>
    <scope>NUCLEOTIDE SEQUENCE</scope>
    <source>
        <strain evidence="2">BC1065</strain>
    </source>
</reference>
<accession>A0A9P6PGR2</accession>
<feature type="non-terminal residue" evidence="2">
    <location>
        <position position="52"/>
    </location>
</feature>
<name>A0A9P6PGR2_9FUNG</name>
<evidence type="ECO:0000313" key="2">
    <source>
        <dbReference type="EMBL" id="KAG0245907.1"/>
    </source>
</evidence>